<reference evidence="1" key="1">
    <citation type="submission" date="2020-04" db="EMBL/GenBank/DDBJ databases">
        <authorList>
            <person name="Zhang T."/>
        </authorList>
    </citation>
    <scope>NUCLEOTIDE SEQUENCE</scope>
    <source>
        <strain evidence="1">HKST-UBA11</strain>
    </source>
</reference>
<organism evidence="1 2">
    <name type="scientific">Candidatus Dojkabacteria bacterium</name>
    <dbReference type="NCBI Taxonomy" id="2099670"/>
    <lineage>
        <taxon>Bacteria</taxon>
        <taxon>Candidatus Dojkabacteria</taxon>
    </lineage>
</organism>
<accession>A0A955L7I0</accession>
<reference evidence="1" key="2">
    <citation type="journal article" date="2021" name="Microbiome">
        <title>Successional dynamics and alternative stable states in a saline activated sludge microbial community over 9 years.</title>
        <authorList>
            <person name="Wang Y."/>
            <person name="Ye J."/>
            <person name="Ju F."/>
            <person name="Liu L."/>
            <person name="Boyd J.A."/>
            <person name="Deng Y."/>
            <person name="Parks D.H."/>
            <person name="Jiang X."/>
            <person name="Yin X."/>
            <person name="Woodcroft B.J."/>
            <person name="Tyson G.W."/>
            <person name="Hugenholtz P."/>
            <person name="Polz M.F."/>
            <person name="Zhang T."/>
        </authorList>
    </citation>
    <scope>NUCLEOTIDE SEQUENCE</scope>
    <source>
        <strain evidence="1">HKST-UBA11</strain>
    </source>
</reference>
<gene>
    <name evidence="1" type="ORF">KC717_02000</name>
</gene>
<evidence type="ECO:0000313" key="1">
    <source>
        <dbReference type="EMBL" id="MCA9385399.1"/>
    </source>
</evidence>
<evidence type="ECO:0008006" key="3">
    <source>
        <dbReference type="Google" id="ProtNLM"/>
    </source>
</evidence>
<dbReference type="PANTHER" id="PTHR43025:SF3">
    <property type="entry name" value="MONOGALACTOSYLDIACYLGLYCEROL SYNTHASE 1, CHLOROPLASTIC"/>
    <property type="match status" value="1"/>
</dbReference>
<dbReference type="Proteomes" id="UP000754563">
    <property type="component" value="Unassembled WGS sequence"/>
</dbReference>
<dbReference type="AlphaFoldDB" id="A0A955L7I0"/>
<dbReference type="EMBL" id="JAGQLH010000017">
    <property type="protein sequence ID" value="MCA9385399.1"/>
    <property type="molecule type" value="Genomic_DNA"/>
</dbReference>
<proteinExistence type="predicted"/>
<evidence type="ECO:0000313" key="2">
    <source>
        <dbReference type="Proteomes" id="UP000754563"/>
    </source>
</evidence>
<dbReference type="InterPro" id="IPR050519">
    <property type="entry name" value="Glycosyltransf_28_UgtP"/>
</dbReference>
<dbReference type="SUPFAM" id="SSF53756">
    <property type="entry name" value="UDP-Glycosyltransferase/glycogen phosphorylase"/>
    <property type="match status" value="1"/>
</dbReference>
<dbReference type="PANTHER" id="PTHR43025">
    <property type="entry name" value="MONOGALACTOSYLDIACYLGLYCEROL SYNTHASE"/>
    <property type="match status" value="1"/>
</dbReference>
<sequence>MNKERILILTTSKHGNGHYTAAKNLYAELTGTTNATCKLLDTDSHRGAKYMSPYSTLVKKLPLLWRLGGTLSDKSGLARQILLFDHGTFSIYTKDILRFKPTIVIHTNFTLDYTFGAFIRKVFSRCHQICLSTDYGAVNSSQLGKWSDTIITVDTDAEKKANLLYPKRDVHTIFFPVDELFWITDKRIKKPIKILFYAAWNKSHSFNLDFILPLIQLVKDSKNFELTIVCGSNKGLLKKLQPHEENSIEVYGHIDSMPSILRNSTVCVSKPGGAFISECFASTVPVISYTEIPCQEEENITSILKHNLGWKVTTPDELLELLRTFPDDLSKIEKKVAAMVKYRDKLTSTNITEIVTQISKRIG</sequence>
<name>A0A955L7I0_9BACT</name>
<comment type="caution">
    <text evidence="1">The sequence shown here is derived from an EMBL/GenBank/DDBJ whole genome shotgun (WGS) entry which is preliminary data.</text>
</comment>
<dbReference type="Gene3D" id="3.40.50.2000">
    <property type="entry name" value="Glycogen Phosphorylase B"/>
    <property type="match status" value="1"/>
</dbReference>
<protein>
    <recommendedName>
        <fullName evidence="3">Glycosyl transferase family 28 C-terminal domain-containing protein</fullName>
    </recommendedName>
</protein>